<evidence type="ECO:0000256" key="10">
    <source>
        <dbReference type="SAM" id="Phobius"/>
    </source>
</evidence>
<dbReference type="GO" id="GO:0005332">
    <property type="term" value="F:gamma-aminobutyric acid:sodium:chloride symporter activity"/>
    <property type="evidence" value="ECO:0007669"/>
    <property type="project" value="TreeGrafter"/>
</dbReference>
<dbReference type="Pfam" id="PF00209">
    <property type="entry name" value="SNF"/>
    <property type="match status" value="1"/>
</dbReference>
<organism evidence="11 12">
    <name type="scientific">Caenorhabditis japonica</name>
    <dbReference type="NCBI Taxonomy" id="281687"/>
    <lineage>
        <taxon>Eukaryota</taxon>
        <taxon>Metazoa</taxon>
        <taxon>Ecdysozoa</taxon>
        <taxon>Nematoda</taxon>
        <taxon>Chromadorea</taxon>
        <taxon>Rhabditida</taxon>
        <taxon>Rhabditina</taxon>
        <taxon>Rhabditomorpha</taxon>
        <taxon>Rhabditoidea</taxon>
        <taxon>Rhabditidae</taxon>
        <taxon>Peloderinae</taxon>
        <taxon>Caenorhabditis</taxon>
    </lineage>
</organism>
<sequence length="655" mass="73456">MASREEDSITTQTEQSGRTESTSQETDTESNTITVSEVPAEEERDGFDNGLEFILTCLGLAVGLGNIWRFPTRAYENGGSAFLIPYVTFAFILGFPSVYFEFLLGQYNGKSPPVIFRRVMPILEGVGWMGPAVATLVAIYYIVIISWISIYIVNIFRGDVNLWSRCDNVWNNVETCIDMISQKKCRVENPPGWSNVTKLPEKMFYINNTCVDASKYTNVSLTSATEQYFMRNIIDPSNSMYEFESINGPVLAAMTACWILTALGIVKGAKIMGKISYVSVLLPYFIVVVLFLRGITLDGAGDGLSYYLGTPDFSKLAHAKTWIEALKQLCFSLAIGHGALMSLAAYSRKHNNVFKDASIVIIGDTFMSLIGGAAVFSTLGFLAKQRGVSVPEVVQSGLSLAFVVYPEAMTQMPFPWLWSFLFFVMLFLLGASTEIALVEVLCSCIYDQSKPLREKKWLVVTVWCTCLYILGIVFSTRAGIYWFELFDSYTAGFSSVCALGCEFVIIMLIYGYRNFSADVVEVLGEPRNAFTKIIGPHSPWFVIDWTFICPVIALALVVLSFMRDYPYEGDGVKYPASFDVIGWFLSFIPVFLVPIFALLNYMRCQNRGSPLHSLFMLQKQHSSYPRISEGFDEDQQILQEDLPDKEPWDENNNND</sequence>
<feature type="disulfide bond" evidence="8">
    <location>
        <begin position="166"/>
        <end position="176"/>
    </location>
</feature>
<keyword evidence="12" id="KW-1185">Reference proteome</keyword>
<feature type="transmembrane region" description="Helical" evidence="10">
    <location>
        <begin position="275"/>
        <end position="295"/>
    </location>
</feature>
<dbReference type="GO" id="GO:0043005">
    <property type="term" value="C:neuron projection"/>
    <property type="evidence" value="ECO:0007669"/>
    <property type="project" value="TreeGrafter"/>
</dbReference>
<feature type="binding site" evidence="7">
    <location>
        <position position="59"/>
    </location>
    <ligand>
        <name>Na(+)</name>
        <dbReference type="ChEBI" id="CHEBI:29101"/>
        <label>1</label>
    </ligand>
</feature>
<feature type="compositionally biased region" description="Low complexity" evidence="9">
    <location>
        <begin position="19"/>
        <end position="32"/>
    </location>
</feature>
<dbReference type="PANTHER" id="PTHR11616">
    <property type="entry name" value="SODIUM/CHLORIDE DEPENDENT TRANSPORTER"/>
    <property type="match status" value="1"/>
</dbReference>
<evidence type="ECO:0000256" key="9">
    <source>
        <dbReference type="SAM" id="MobiDB-lite"/>
    </source>
</evidence>
<accession>A0A8R1HRS1</accession>
<evidence type="ECO:0000256" key="7">
    <source>
        <dbReference type="PIRSR" id="PIRSR600175-1"/>
    </source>
</evidence>
<name>A0A8R1HRS1_CAEJA</name>
<feature type="binding site" evidence="7">
    <location>
        <position position="61"/>
    </location>
    <ligand>
        <name>Na(+)</name>
        <dbReference type="ChEBI" id="CHEBI:29101"/>
        <label>1</label>
    </ligand>
</feature>
<evidence type="ECO:0000313" key="11">
    <source>
        <dbReference type="EnsemblMetazoa" id="CJA06771.1"/>
    </source>
</evidence>
<dbReference type="CDD" id="cd10324">
    <property type="entry name" value="SLC6sbd"/>
    <property type="match status" value="1"/>
</dbReference>
<keyword evidence="4" id="KW-0769">Symport</keyword>
<feature type="binding site" evidence="7">
    <location>
        <position position="66"/>
    </location>
    <ligand>
        <name>Na(+)</name>
        <dbReference type="ChEBI" id="CHEBI:29101"/>
        <label>1</label>
    </ligand>
</feature>
<dbReference type="GO" id="GO:0046872">
    <property type="term" value="F:metal ion binding"/>
    <property type="evidence" value="ECO:0007669"/>
    <property type="project" value="UniProtKB-KW"/>
</dbReference>
<keyword evidence="3 10" id="KW-0812">Transmembrane</keyword>
<evidence type="ECO:0000256" key="1">
    <source>
        <dbReference type="ARBA" id="ARBA00004141"/>
    </source>
</evidence>
<dbReference type="InterPro" id="IPR000175">
    <property type="entry name" value="Na/ntran_symport"/>
</dbReference>
<evidence type="ECO:0000256" key="8">
    <source>
        <dbReference type="PIRSR" id="PIRSR600175-2"/>
    </source>
</evidence>
<feature type="transmembrane region" description="Helical" evidence="10">
    <location>
        <begin position="125"/>
        <end position="153"/>
    </location>
</feature>
<feature type="transmembrane region" description="Helical" evidence="10">
    <location>
        <begin position="416"/>
        <end position="446"/>
    </location>
</feature>
<dbReference type="PROSITE" id="PS50267">
    <property type="entry name" value="NA_NEUROTRAN_SYMP_3"/>
    <property type="match status" value="1"/>
</dbReference>
<keyword evidence="5 10" id="KW-1133">Transmembrane helix</keyword>
<feature type="transmembrane region" description="Helical" evidence="10">
    <location>
        <begin position="540"/>
        <end position="561"/>
    </location>
</feature>
<evidence type="ECO:0000256" key="3">
    <source>
        <dbReference type="ARBA" id="ARBA00022692"/>
    </source>
</evidence>
<evidence type="ECO:0000256" key="6">
    <source>
        <dbReference type="ARBA" id="ARBA00023136"/>
    </source>
</evidence>
<keyword evidence="7" id="KW-0479">Metal-binding</keyword>
<evidence type="ECO:0008006" key="13">
    <source>
        <dbReference type="Google" id="ProtNLM"/>
    </source>
</evidence>
<dbReference type="Proteomes" id="UP000005237">
    <property type="component" value="Unassembled WGS sequence"/>
</dbReference>
<evidence type="ECO:0000256" key="2">
    <source>
        <dbReference type="ARBA" id="ARBA00022448"/>
    </source>
</evidence>
<reference evidence="12" key="1">
    <citation type="submission" date="2010-08" db="EMBL/GenBank/DDBJ databases">
        <authorList>
            <consortium name="Caenorhabditis japonica Sequencing Consortium"/>
            <person name="Wilson R.K."/>
        </authorList>
    </citation>
    <scope>NUCLEOTIDE SEQUENCE [LARGE SCALE GENOMIC DNA]</scope>
    <source>
        <strain evidence="12">DF5081</strain>
    </source>
</reference>
<dbReference type="EnsemblMetazoa" id="CJA06771.1">
    <property type="protein sequence ID" value="CJA06771.1"/>
    <property type="gene ID" value="WBGene00125975"/>
</dbReference>
<keyword evidence="8" id="KW-1015">Disulfide bond</keyword>
<feature type="region of interest" description="Disordered" evidence="9">
    <location>
        <begin position="1"/>
        <end position="42"/>
    </location>
</feature>
<evidence type="ECO:0000256" key="5">
    <source>
        <dbReference type="ARBA" id="ARBA00022989"/>
    </source>
</evidence>
<reference evidence="11" key="2">
    <citation type="submission" date="2022-06" db="UniProtKB">
        <authorList>
            <consortium name="EnsemblMetazoa"/>
        </authorList>
    </citation>
    <scope>IDENTIFICATION</scope>
    <source>
        <strain evidence="11">DF5081</strain>
    </source>
</reference>
<dbReference type="InterPro" id="IPR037272">
    <property type="entry name" value="SNS_sf"/>
</dbReference>
<dbReference type="GO" id="GO:0005886">
    <property type="term" value="C:plasma membrane"/>
    <property type="evidence" value="ECO:0007669"/>
    <property type="project" value="TreeGrafter"/>
</dbReference>
<keyword evidence="2" id="KW-0813">Transport</keyword>
<dbReference type="SUPFAM" id="SSF161070">
    <property type="entry name" value="SNF-like"/>
    <property type="match status" value="1"/>
</dbReference>
<feature type="binding site" evidence="7">
    <location>
        <position position="62"/>
    </location>
    <ligand>
        <name>Na(+)</name>
        <dbReference type="ChEBI" id="CHEBI:29101"/>
        <label>1</label>
    </ligand>
</feature>
<feature type="transmembrane region" description="Helical" evidence="10">
    <location>
        <begin position="358"/>
        <end position="383"/>
    </location>
</feature>
<feature type="transmembrane region" description="Helical" evidence="10">
    <location>
        <begin position="581"/>
        <end position="601"/>
    </location>
</feature>
<dbReference type="AlphaFoldDB" id="A0A8R1HRS1"/>
<keyword evidence="6 10" id="KW-0472">Membrane</keyword>
<feature type="binding site" evidence="7">
    <location>
        <position position="429"/>
    </location>
    <ligand>
        <name>Na(+)</name>
        <dbReference type="ChEBI" id="CHEBI:29101"/>
        <label>1</label>
    </ligand>
</feature>
<feature type="transmembrane region" description="Helical" evidence="10">
    <location>
        <begin position="83"/>
        <end position="104"/>
    </location>
</feature>
<proteinExistence type="predicted"/>
<feature type="transmembrane region" description="Helical" evidence="10">
    <location>
        <begin position="489"/>
        <end position="510"/>
    </location>
</feature>
<dbReference type="PRINTS" id="PR00176">
    <property type="entry name" value="NANEUSMPORT"/>
</dbReference>
<protein>
    <recommendedName>
        <fullName evidence="13">Transporter</fullName>
    </recommendedName>
</protein>
<feature type="compositionally biased region" description="Polar residues" evidence="9">
    <location>
        <begin position="9"/>
        <end position="18"/>
    </location>
</feature>
<feature type="transmembrane region" description="Helical" evidence="10">
    <location>
        <begin position="458"/>
        <end position="483"/>
    </location>
</feature>
<dbReference type="PANTHER" id="PTHR11616:SF326">
    <property type="entry name" value="SODIUM-DEPENDENT TRANSPORTER SNF-5"/>
    <property type="match status" value="1"/>
</dbReference>
<keyword evidence="7" id="KW-0915">Sodium</keyword>
<evidence type="ECO:0000256" key="4">
    <source>
        <dbReference type="ARBA" id="ARBA00022847"/>
    </source>
</evidence>
<evidence type="ECO:0000313" key="12">
    <source>
        <dbReference type="Proteomes" id="UP000005237"/>
    </source>
</evidence>
<comment type="subcellular location">
    <subcellularLocation>
        <location evidence="1">Membrane</location>
        <topology evidence="1">Multi-pass membrane protein</topology>
    </subcellularLocation>
</comment>
<feature type="binding site" evidence="7">
    <location>
        <position position="332"/>
    </location>
    <ligand>
        <name>Na(+)</name>
        <dbReference type="ChEBI" id="CHEBI:29101"/>
        <label>1</label>
    </ligand>
</feature>
<feature type="transmembrane region" description="Helical" evidence="10">
    <location>
        <begin position="325"/>
        <end position="346"/>
    </location>
</feature>